<evidence type="ECO:0000256" key="3">
    <source>
        <dbReference type="ARBA" id="ARBA00009989"/>
    </source>
</evidence>
<dbReference type="CTD" id="36262"/>
<sequence>MDTTVFFFLIIIFYGALLFFDLFFKSCAHYPYLRLLDGLGLEIGYFNLKWSTKALNRLFLKWGNIRPQFWRAWFSVGIYASLIFLPISICLLFYSAFVSFFRHEIATSSPVITPVIPGVNLPVAELGYYSLTLVICSVVHEAGHALAAVLYDLGVIEVGLNLYFILPVACVRLPTEKLTALNLKSKLSIFCAGIWHNLLLSFFGYLLYCSLPTIFSPFYYTGKGVQISDISRHSPLKSPEGLHINDIILSINDCKVTNEDDWFNCLSNRELLLPGICIESELVNTLDESVPLKHIGNGIVECCDPSNKKNLCFEYTDLENNELELPGHVCLPGRTIIEKSANFCTIGPHVCTGNFYCFKPVLPNNTYLFKVTLKRARPVIYIGHPSDFYRTIDVSSYIKRTNLLGLNIPDISTKLLKYIVVISLGLAFVNVLPFMYMDGEYVTKVLGLILLKDIIGKRKSVLVATVITWLFTIFLILVLVHAAFRML</sequence>
<evidence type="ECO:0000256" key="5">
    <source>
        <dbReference type="ARBA" id="ARBA00014400"/>
    </source>
</evidence>
<comment type="catalytic activity">
    <reaction evidence="1">
        <text>Cleaves several transcription factors that are type-2 transmembrane proteins within membrane-spanning domains. Known substrates include sterol regulatory element-binding protein (SREBP) -1, SREBP-2 and forms of the transcriptional activator ATF6. SREBP-2 is cleaved at the site 477-DRSRILL-|-CVLTFLCLSFNPLTSLLQWGGA-505. The residues Asn-Pro, 11 residues distal to the site of cleavage in the membrane-spanning domain, are important for cleavage by S2P endopeptidase. Replacement of either of these residues does not prevent cleavage, but there is no cleavage if both of these residues are replaced.</text>
        <dbReference type="EC" id="3.4.24.85"/>
    </reaction>
</comment>
<feature type="transmembrane region" description="Helical" evidence="11">
    <location>
        <begin position="158"/>
        <end position="175"/>
    </location>
</feature>
<reference evidence="14" key="1">
    <citation type="submission" date="2025-08" db="UniProtKB">
        <authorList>
            <consortium name="RefSeq"/>
        </authorList>
    </citation>
    <scope>IDENTIFICATION</scope>
    <source>
        <tissue evidence="14">Gonads</tissue>
    </source>
</reference>
<evidence type="ECO:0000256" key="6">
    <source>
        <dbReference type="ARBA" id="ARBA00022692"/>
    </source>
</evidence>
<keyword evidence="6 11" id="KW-0812">Transmembrane</keyword>
<dbReference type="Pfam" id="PF02163">
    <property type="entry name" value="Peptidase_M50"/>
    <property type="match status" value="1"/>
</dbReference>
<dbReference type="GO" id="GO:0016020">
    <property type="term" value="C:membrane"/>
    <property type="evidence" value="ECO:0007669"/>
    <property type="project" value="InterPro"/>
</dbReference>
<comment type="function">
    <text evidence="10">Zinc metalloprotease that mediates intramembrane proteolysis of proteins such as ATF6, ATF6B, SREBF1/SREBP1 and SREBF2/SREBP2. Catalyzes the second step in the proteolytic activation of the sterol regulatory element-binding proteins (SREBPs) SREBF1/SREBP1 and SREBF2/SREBP2: cleaves SREBPs within the first transmembrane segment, thereby releasing the N-terminal segment with a portion of the transmembrane segment attached. Mature N-terminal SREBP fragments shuttle to the nucleus and activate gene transcription. Also mediates the second step in the proteolytic activation of the cyclic AMP-dependent transcription factor ATF-6 (ATF6 and ATF6B). Involved in intramembrane proteolysis during bone formation. In astrocytes and osteoblasts, upon DNA damage and ER stress, mediates the second step of the regulated intramembrane proteolytic activation of the transcription factor CREB3L1, leading to the inhibition of cell-cycle progression.</text>
</comment>
<evidence type="ECO:0000256" key="4">
    <source>
        <dbReference type="ARBA" id="ARBA00012347"/>
    </source>
</evidence>
<evidence type="ECO:0000256" key="9">
    <source>
        <dbReference type="ARBA" id="ARBA00032658"/>
    </source>
</evidence>
<dbReference type="EC" id="3.4.24.85" evidence="4"/>
<evidence type="ECO:0000256" key="10">
    <source>
        <dbReference type="ARBA" id="ARBA00045828"/>
    </source>
</evidence>
<dbReference type="AlphaFoldDB" id="A0A6J2Y3K2"/>
<dbReference type="PANTHER" id="PTHR13325:SF3">
    <property type="entry name" value="MEMBRANE-BOUND TRANSCRIPTION FACTOR SITE-2 PROTEASE"/>
    <property type="match status" value="1"/>
</dbReference>
<feature type="transmembrane region" description="Helical" evidence="11">
    <location>
        <begin position="72"/>
        <end position="94"/>
    </location>
</feature>
<evidence type="ECO:0000256" key="7">
    <source>
        <dbReference type="ARBA" id="ARBA00022989"/>
    </source>
</evidence>
<dbReference type="PRINTS" id="PR01000">
    <property type="entry name" value="SREBPS2PTASE"/>
</dbReference>
<feature type="transmembrane region" description="Helical" evidence="11">
    <location>
        <begin position="461"/>
        <end position="484"/>
    </location>
</feature>
<dbReference type="InterPro" id="IPR008915">
    <property type="entry name" value="Peptidase_M50"/>
</dbReference>
<dbReference type="GeneID" id="115883626"/>
<feature type="transmembrane region" description="Helical" evidence="11">
    <location>
        <begin position="6"/>
        <end position="24"/>
    </location>
</feature>
<dbReference type="KEGG" id="soy:115883626"/>
<dbReference type="GO" id="GO:0004222">
    <property type="term" value="F:metalloendopeptidase activity"/>
    <property type="evidence" value="ECO:0007669"/>
    <property type="project" value="InterPro"/>
</dbReference>
<comment type="subcellular location">
    <subcellularLocation>
        <location evidence="2">Endomembrane system</location>
        <topology evidence="2">Multi-pass membrane protein</topology>
    </subcellularLocation>
</comment>
<keyword evidence="7 11" id="KW-1133">Transmembrane helix</keyword>
<dbReference type="SUPFAM" id="SSF50156">
    <property type="entry name" value="PDZ domain-like"/>
    <property type="match status" value="1"/>
</dbReference>
<dbReference type="InParanoid" id="A0A6J2Y3K2"/>
<dbReference type="GO" id="GO:0005737">
    <property type="term" value="C:cytoplasm"/>
    <property type="evidence" value="ECO:0007669"/>
    <property type="project" value="TreeGrafter"/>
</dbReference>
<keyword evidence="8 11" id="KW-0472">Membrane</keyword>
<keyword evidence="14" id="KW-0378">Hydrolase</keyword>
<comment type="similarity">
    <text evidence="3">Belongs to the peptidase M50A family.</text>
</comment>
<dbReference type="PANTHER" id="PTHR13325">
    <property type="entry name" value="PROTEASE M50 MEMBRANE-BOUND TRANSCRIPTION FACTOR SITE 2 PROTEASE"/>
    <property type="match status" value="1"/>
</dbReference>
<dbReference type="InterPro" id="IPR001193">
    <property type="entry name" value="MBTPS2"/>
</dbReference>
<feature type="transmembrane region" description="Helical" evidence="11">
    <location>
        <begin position="415"/>
        <end position="436"/>
    </location>
</feature>
<evidence type="ECO:0000313" key="14">
    <source>
        <dbReference type="RefSeq" id="XP_030757846.1"/>
    </source>
</evidence>
<organism evidence="13 14">
    <name type="scientific">Sitophilus oryzae</name>
    <name type="common">Rice weevil</name>
    <name type="synonym">Curculio oryzae</name>
    <dbReference type="NCBI Taxonomy" id="7048"/>
    <lineage>
        <taxon>Eukaryota</taxon>
        <taxon>Metazoa</taxon>
        <taxon>Ecdysozoa</taxon>
        <taxon>Arthropoda</taxon>
        <taxon>Hexapoda</taxon>
        <taxon>Insecta</taxon>
        <taxon>Pterygota</taxon>
        <taxon>Neoptera</taxon>
        <taxon>Endopterygota</taxon>
        <taxon>Coleoptera</taxon>
        <taxon>Polyphaga</taxon>
        <taxon>Cucujiformia</taxon>
        <taxon>Curculionidae</taxon>
        <taxon>Dryophthorinae</taxon>
        <taxon>Sitophilus</taxon>
    </lineage>
</organism>
<feature type="transmembrane region" description="Helical" evidence="11">
    <location>
        <begin position="128"/>
        <end position="151"/>
    </location>
</feature>
<keyword evidence="13" id="KW-1185">Reference proteome</keyword>
<feature type="domain" description="Peptidase M50" evidence="12">
    <location>
        <begin position="129"/>
        <end position="466"/>
    </location>
</feature>
<dbReference type="OrthoDB" id="69989at2759"/>
<evidence type="ECO:0000256" key="8">
    <source>
        <dbReference type="ARBA" id="ARBA00023136"/>
    </source>
</evidence>
<dbReference type="FunCoup" id="A0A6J2Y3K2">
    <property type="interactions" value="1645"/>
</dbReference>
<evidence type="ECO:0000256" key="11">
    <source>
        <dbReference type="SAM" id="Phobius"/>
    </source>
</evidence>
<dbReference type="Proteomes" id="UP000504635">
    <property type="component" value="Unplaced"/>
</dbReference>
<proteinExistence type="inferred from homology"/>
<feature type="transmembrane region" description="Helical" evidence="11">
    <location>
        <begin position="187"/>
        <end position="208"/>
    </location>
</feature>
<name>A0A6J2Y3K2_SITOR</name>
<dbReference type="GO" id="GO:0031293">
    <property type="term" value="P:membrane protein intracellular domain proteolysis"/>
    <property type="evidence" value="ECO:0007669"/>
    <property type="project" value="TreeGrafter"/>
</dbReference>
<accession>A0A6J2Y3K2</accession>
<dbReference type="GO" id="GO:0012505">
    <property type="term" value="C:endomembrane system"/>
    <property type="evidence" value="ECO:0007669"/>
    <property type="project" value="UniProtKB-SubCell"/>
</dbReference>
<gene>
    <name evidence="14" type="primary">LOC115883626</name>
</gene>
<dbReference type="GO" id="GO:1905897">
    <property type="term" value="P:regulation of response to endoplasmic reticulum stress"/>
    <property type="evidence" value="ECO:0007669"/>
    <property type="project" value="TreeGrafter"/>
</dbReference>
<evidence type="ECO:0000256" key="1">
    <source>
        <dbReference type="ARBA" id="ARBA00001350"/>
    </source>
</evidence>
<evidence type="ECO:0000313" key="13">
    <source>
        <dbReference type="Proteomes" id="UP000504635"/>
    </source>
</evidence>
<protein>
    <recommendedName>
        <fullName evidence="5">Membrane-bound transcription factor site-2 protease</fullName>
        <ecNumber evidence="4">3.4.24.85</ecNumber>
    </recommendedName>
    <alternativeName>
        <fullName evidence="9">Endopeptidase S2P</fullName>
    </alternativeName>
</protein>
<dbReference type="InterPro" id="IPR036034">
    <property type="entry name" value="PDZ_sf"/>
</dbReference>
<evidence type="ECO:0000256" key="2">
    <source>
        <dbReference type="ARBA" id="ARBA00004127"/>
    </source>
</evidence>
<evidence type="ECO:0000259" key="12">
    <source>
        <dbReference type="Pfam" id="PF02163"/>
    </source>
</evidence>
<keyword evidence="14" id="KW-0645">Protease</keyword>
<dbReference type="RefSeq" id="XP_030757846.1">
    <property type="nucleotide sequence ID" value="XM_030901986.1"/>
</dbReference>